<keyword evidence="2" id="KW-1185">Reference proteome</keyword>
<evidence type="ECO:0000313" key="1">
    <source>
        <dbReference type="EMBL" id="GIY27832.1"/>
    </source>
</evidence>
<dbReference type="EMBL" id="BPLR01008861">
    <property type="protein sequence ID" value="GIY27832.1"/>
    <property type="molecule type" value="Genomic_DNA"/>
</dbReference>
<comment type="caution">
    <text evidence="1">The sequence shown here is derived from an EMBL/GenBank/DDBJ whole genome shotgun (WGS) entry which is preliminary data.</text>
</comment>
<name>A0AAV4S2L5_CAEEX</name>
<dbReference type="AlphaFoldDB" id="A0AAV4S2L5"/>
<sequence length="107" mass="12730">MAPCIRHPLFALITLKHFDENYTKPDDEDIPWRHLLGNNTRGPIVPTTPPLQAFENKLLRIETFREFKERDVRETEEIPEKNSRTSVRFLYPFRKRDKKCDSLMVSS</sequence>
<dbReference type="Proteomes" id="UP001054945">
    <property type="component" value="Unassembled WGS sequence"/>
</dbReference>
<reference evidence="1 2" key="1">
    <citation type="submission" date="2021-06" db="EMBL/GenBank/DDBJ databases">
        <title>Caerostris extrusa draft genome.</title>
        <authorList>
            <person name="Kono N."/>
            <person name="Arakawa K."/>
        </authorList>
    </citation>
    <scope>NUCLEOTIDE SEQUENCE [LARGE SCALE GENOMIC DNA]</scope>
</reference>
<evidence type="ECO:0000313" key="2">
    <source>
        <dbReference type="Proteomes" id="UP001054945"/>
    </source>
</evidence>
<organism evidence="1 2">
    <name type="scientific">Caerostris extrusa</name>
    <name type="common">Bark spider</name>
    <name type="synonym">Caerostris bankana</name>
    <dbReference type="NCBI Taxonomy" id="172846"/>
    <lineage>
        <taxon>Eukaryota</taxon>
        <taxon>Metazoa</taxon>
        <taxon>Ecdysozoa</taxon>
        <taxon>Arthropoda</taxon>
        <taxon>Chelicerata</taxon>
        <taxon>Arachnida</taxon>
        <taxon>Araneae</taxon>
        <taxon>Araneomorphae</taxon>
        <taxon>Entelegynae</taxon>
        <taxon>Araneoidea</taxon>
        <taxon>Araneidae</taxon>
        <taxon>Caerostris</taxon>
    </lineage>
</organism>
<proteinExistence type="predicted"/>
<gene>
    <name evidence="1" type="ORF">CEXT_156911</name>
</gene>
<protein>
    <submittedName>
        <fullName evidence="1">Uncharacterized protein</fullName>
    </submittedName>
</protein>
<accession>A0AAV4S2L5</accession>